<feature type="transmembrane region" description="Helical" evidence="1">
    <location>
        <begin position="130"/>
        <end position="147"/>
    </location>
</feature>
<evidence type="ECO:0000313" key="2">
    <source>
        <dbReference type="EMBL" id="KDR15012.1"/>
    </source>
</evidence>
<gene>
    <name evidence="2" type="ORF">L798_10704</name>
</gene>
<feature type="transmembrane region" description="Helical" evidence="1">
    <location>
        <begin position="162"/>
        <end position="182"/>
    </location>
</feature>
<accession>A0A067R966</accession>
<keyword evidence="1" id="KW-0472">Membrane</keyword>
<feature type="transmembrane region" description="Helical" evidence="1">
    <location>
        <begin position="12"/>
        <end position="33"/>
    </location>
</feature>
<dbReference type="InParanoid" id="A0A067R966"/>
<evidence type="ECO:0000256" key="1">
    <source>
        <dbReference type="SAM" id="Phobius"/>
    </source>
</evidence>
<sequence>MKKQLDVTVLDKTTAINLLPHCLYFLGAIVAGSKALATLPIPVFVSVCNIPPACIFLLDCSASLLNPGLVQVTAGLVSLGAAVSVILLDVSLPFTDSGYSWLLAHILFLTAQILHSRITNPRYTEVDKLYYSNIFSVIILAPSSFYLEEAFSVLHFQHRRQIRFYLGCLLSGVLGVLLQLWSAKLRSNQRFQRSQALAKLLACLVAVPLFSPELSVPLWGFVAANLISSVLFSSDYESLEKRDEWLDV</sequence>
<proteinExistence type="predicted"/>
<feature type="transmembrane region" description="Helical" evidence="1">
    <location>
        <begin position="70"/>
        <end position="92"/>
    </location>
</feature>
<keyword evidence="1" id="KW-1133">Transmembrane helix</keyword>
<dbReference type="eggNOG" id="ENOG502SGMF">
    <property type="taxonomic scope" value="Eukaryota"/>
</dbReference>
<dbReference type="AlphaFoldDB" id="A0A067R966"/>
<keyword evidence="1" id="KW-0812">Transmembrane</keyword>
<dbReference type="OMA" id="HEANISH"/>
<protein>
    <recommendedName>
        <fullName evidence="4">Transmembrane protein 241</fullName>
    </recommendedName>
</protein>
<reference evidence="2 3" key="1">
    <citation type="journal article" date="2014" name="Nat. Commun.">
        <title>Molecular traces of alternative social organization in a termite genome.</title>
        <authorList>
            <person name="Terrapon N."/>
            <person name="Li C."/>
            <person name="Robertson H.M."/>
            <person name="Ji L."/>
            <person name="Meng X."/>
            <person name="Booth W."/>
            <person name="Chen Z."/>
            <person name="Childers C.P."/>
            <person name="Glastad K.M."/>
            <person name="Gokhale K."/>
            <person name="Gowin J."/>
            <person name="Gronenberg W."/>
            <person name="Hermansen R.A."/>
            <person name="Hu H."/>
            <person name="Hunt B.G."/>
            <person name="Huylmans A.K."/>
            <person name="Khalil S.M."/>
            <person name="Mitchell R.D."/>
            <person name="Munoz-Torres M.C."/>
            <person name="Mustard J.A."/>
            <person name="Pan H."/>
            <person name="Reese J.T."/>
            <person name="Scharf M.E."/>
            <person name="Sun F."/>
            <person name="Vogel H."/>
            <person name="Xiao J."/>
            <person name="Yang W."/>
            <person name="Yang Z."/>
            <person name="Yang Z."/>
            <person name="Zhou J."/>
            <person name="Zhu J."/>
            <person name="Brent C.S."/>
            <person name="Elsik C.G."/>
            <person name="Goodisman M.A."/>
            <person name="Liberles D.A."/>
            <person name="Roe R.M."/>
            <person name="Vargo E.L."/>
            <person name="Vilcinskas A."/>
            <person name="Wang J."/>
            <person name="Bornberg-Bauer E."/>
            <person name="Korb J."/>
            <person name="Zhang G."/>
            <person name="Liebig J."/>
        </authorList>
    </citation>
    <scope>NUCLEOTIDE SEQUENCE [LARGE SCALE GENOMIC DNA]</scope>
    <source>
        <tissue evidence="2">Whole organism</tissue>
    </source>
</reference>
<dbReference type="Proteomes" id="UP000027135">
    <property type="component" value="Unassembled WGS sequence"/>
</dbReference>
<evidence type="ECO:0000313" key="3">
    <source>
        <dbReference type="Proteomes" id="UP000027135"/>
    </source>
</evidence>
<evidence type="ECO:0008006" key="4">
    <source>
        <dbReference type="Google" id="ProtNLM"/>
    </source>
</evidence>
<dbReference type="EMBL" id="KK852854">
    <property type="protein sequence ID" value="KDR15012.1"/>
    <property type="molecule type" value="Genomic_DNA"/>
</dbReference>
<feature type="transmembrane region" description="Helical" evidence="1">
    <location>
        <begin position="98"/>
        <end position="118"/>
    </location>
</feature>
<organism evidence="2 3">
    <name type="scientific">Zootermopsis nevadensis</name>
    <name type="common">Dampwood termite</name>
    <dbReference type="NCBI Taxonomy" id="136037"/>
    <lineage>
        <taxon>Eukaryota</taxon>
        <taxon>Metazoa</taxon>
        <taxon>Ecdysozoa</taxon>
        <taxon>Arthropoda</taxon>
        <taxon>Hexapoda</taxon>
        <taxon>Insecta</taxon>
        <taxon>Pterygota</taxon>
        <taxon>Neoptera</taxon>
        <taxon>Polyneoptera</taxon>
        <taxon>Dictyoptera</taxon>
        <taxon>Blattodea</taxon>
        <taxon>Blattoidea</taxon>
        <taxon>Termitoidae</taxon>
        <taxon>Termopsidae</taxon>
        <taxon>Zootermopsis</taxon>
    </lineage>
</organism>
<name>A0A067R966_ZOONE</name>
<feature type="transmembrane region" description="Helical" evidence="1">
    <location>
        <begin position="39"/>
        <end position="58"/>
    </location>
</feature>
<dbReference type="STRING" id="136037.A0A067R966"/>
<keyword evidence="3" id="KW-1185">Reference proteome</keyword>